<dbReference type="CDD" id="cd07302">
    <property type="entry name" value="CHD"/>
    <property type="match status" value="1"/>
</dbReference>
<gene>
    <name evidence="2" type="ORF">WKW79_21010</name>
</gene>
<dbReference type="Gene3D" id="3.30.70.1230">
    <property type="entry name" value="Nucleotide cyclase"/>
    <property type="match status" value="1"/>
</dbReference>
<dbReference type="PROSITE" id="PS50125">
    <property type="entry name" value="GUANYLATE_CYCLASE_2"/>
    <property type="match status" value="1"/>
</dbReference>
<evidence type="ECO:0000259" key="1">
    <source>
        <dbReference type="PROSITE" id="PS50125"/>
    </source>
</evidence>
<evidence type="ECO:0000313" key="3">
    <source>
        <dbReference type="Proteomes" id="UP001367030"/>
    </source>
</evidence>
<dbReference type="Pfam" id="PF00211">
    <property type="entry name" value="Guanylate_cyc"/>
    <property type="match status" value="1"/>
</dbReference>
<comment type="caution">
    <text evidence="2">The sequence shown here is derived from an EMBL/GenBank/DDBJ whole genome shotgun (WGS) entry which is preliminary data.</text>
</comment>
<protein>
    <submittedName>
        <fullName evidence="2">Adenylate/guanylate cyclase domain-containing protein</fullName>
    </submittedName>
</protein>
<sequence>MLPTRHAIVLVIDLVESVRVMEADEGGVIQRWYLFTNYVNQKVLPERGGRLVKNLGDGLMAEFGTAHGAVLAANAMHEWMANECEPLKNGERLGLRAGIHATRIFDGTTDIYGIGVNLAARVASLGESGETIATAQLRDLLSDTLDADVEDLGDCHLKHVERPVRAFRLGPARHAWSLPRERSYETPLHASVAVIPFSNMLASEEFWGVGDLLADGIIGALSPSQSLRVVSRLSSANFKARSSSLAEIANRLDVRYVVSGTYAVVGADVTIAAELADAATGHILWSDRVRSEWRGLLSLESEVTHQLADAVHRKLLETTVSKAGTRPLPALNSYELFLGGVSMMHRANADDFELSRRLLESLTQRHHRVATPHAWLGKWYVLRAIQGATNDLAESAALALQHTHKALDLEPASGLALAIEGFVYGHLKKDLVTAESRLSEACLVNPNEGFAWLFLAVMHAFQGNSPAALAAGHRALSLSPMDPLRYYYESLMGSCEFGAGNLPEAIRWCEASRRRNRQHLSTLRILIAAYAELGEMAQSRALGEEVRRLRPAYTVAGYEANSVAALYPFGQRIAKAMRAAGVP</sequence>
<feature type="domain" description="Guanylate cyclase" evidence="1">
    <location>
        <begin position="42"/>
        <end position="123"/>
    </location>
</feature>
<dbReference type="InterPro" id="IPR011990">
    <property type="entry name" value="TPR-like_helical_dom_sf"/>
</dbReference>
<dbReference type="RefSeq" id="WP_340337143.1">
    <property type="nucleotide sequence ID" value="NZ_JBBKZS010000009.1"/>
</dbReference>
<dbReference type="SUPFAM" id="SSF48452">
    <property type="entry name" value="TPR-like"/>
    <property type="match status" value="1"/>
</dbReference>
<dbReference type="Proteomes" id="UP001367030">
    <property type="component" value="Unassembled WGS sequence"/>
</dbReference>
<dbReference type="InterPro" id="IPR029787">
    <property type="entry name" value="Nucleotide_cyclase"/>
</dbReference>
<dbReference type="InterPro" id="IPR050697">
    <property type="entry name" value="Adenylyl/Guanylyl_Cyclase_3/4"/>
</dbReference>
<dbReference type="EMBL" id="JBBKZS010000009">
    <property type="protein sequence ID" value="MEJ8857070.1"/>
    <property type="molecule type" value="Genomic_DNA"/>
</dbReference>
<proteinExistence type="predicted"/>
<dbReference type="Gene3D" id="1.25.40.10">
    <property type="entry name" value="Tetratricopeptide repeat domain"/>
    <property type="match status" value="1"/>
</dbReference>
<evidence type="ECO:0000313" key="2">
    <source>
        <dbReference type="EMBL" id="MEJ8857070.1"/>
    </source>
</evidence>
<dbReference type="InterPro" id="IPR001054">
    <property type="entry name" value="A/G_cyclase"/>
</dbReference>
<dbReference type="PANTHER" id="PTHR43081">
    <property type="entry name" value="ADENYLATE CYCLASE, TERMINAL-DIFFERENTIATION SPECIFIC-RELATED"/>
    <property type="match status" value="1"/>
</dbReference>
<dbReference type="PANTHER" id="PTHR43081:SF19">
    <property type="entry name" value="PH-SENSITIVE ADENYLATE CYCLASE RV1264"/>
    <property type="match status" value="1"/>
</dbReference>
<name>A0ABU8XB34_9BURK</name>
<reference evidence="2 3" key="1">
    <citation type="submission" date="2024-03" db="EMBL/GenBank/DDBJ databases">
        <title>Novel species of the genus Variovorax.</title>
        <authorList>
            <person name="Liu Q."/>
            <person name="Xin Y.-H."/>
        </authorList>
    </citation>
    <scope>NUCLEOTIDE SEQUENCE [LARGE SCALE GENOMIC DNA]</scope>
    <source>
        <strain evidence="2 3">KACC 18901</strain>
    </source>
</reference>
<keyword evidence="3" id="KW-1185">Reference proteome</keyword>
<dbReference type="SUPFAM" id="SSF55073">
    <property type="entry name" value="Nucleotide cyclase"/>
    <property type="match status" value="1"/>
</dbReference>
<organism evidence="2 3">
    <name type="scientific">Variovorax robiniae</name>
    <dbReference type="NCBI Taxonomy" id="1836199"/>
    <lineage>
        <taxon>Bacteria</taxon>
        <taxon>Pseudomonadati</taxon>
        <taxon>Pseudomonadota</taxon>
        <taxon>Betaproteobacteria</taxon>
        <taxon>Burkholderiales</taxon>
        <taxon>Comamonadaceae</taxon>
        <taxon>Variovorax</taxon>
    </lineage>
</organism>
<accession>A0ABU8XB34</accession>